<dbReference type="EMBL" id="CM016554">
    <property type="protein sequence ID" value="TKW28919.1"/>
    <property type="molecule type" value="Genomic_DNA"/>
</dbReference>
<feature type="compositionally biased region" description="Low complexity" evidence="1">
    <location>
        <begin position="26"/>
        <end position="53"/>
    </location>
</feature>
<dbReference type="AlphaFoldDB" id="A0A4U6VMK9"/>
<organism evidence="2 3">
    <name type="scientific">Setaria viridis</name>
    <name type="common">Green bristlegrass</name>
    <name type="synonym">Setaria italica subsp. viridis</name>
    <dbReference type="NCBI Taxonomy" id="4556"/>
    <lineage>
        <taxon>Eukaryota</taxon>
        <taxon>Viridiplantae</taxon>
        <taxon>Streptophyta</taxon>
        <taxon>Embryophyta</taxon>
        <taxon>Tracheophyta</taxon>
        <taxon>Spermatophyta</taxon>
        <taxon>Magnoliopsida</taxon>
        <taxon>Liliopsida</taxon>
        <taxon>Poales</taxon>
        <taxon>Poaceae</taxon>
        <taxon>PACMAD clade</taxon>
        <taxon>Panicoideae</taxon>
        <taxon>Panicodae</taxon>
        <taxon>Paniceae</taxon>
        <taxon>Cenchrinae</taxon>
        <taxon>Setaria</taxon>
    </lineage>
</organism>
<sequence length="108" mass="11115">MALPELTPTPWRRSSSASRPMSLRTSSALPSFASPGAASSPTRPSSAATAISTERPRCSASSRTARWWLGTLCLASSPPRRGPPSPSRRAAAATRGRSTAATAASSCT</sequence>
<feature type="compositionally biased region" description="Low complexity" evidence="1">
    <location>
        <begin position="87"/>
        <end position="108"/>
    </location>
</feature>
<evidence type="ECO:0000313" key="3">
    <source>
        <dbReference type="Proteomes" id="UP000298652"/>
    </source>
</evidence>
<evidence type="ECO:0000256" key="1">
    <source>
        <dbReference type="SAM" id="MobiDB-lite"/>
    </source>
</evidence>
<gene>
    <name evidence="2" type="ORF">SEVIR_3G360900v2</name>
</gene>
<dbReference type="Gramene" id="TKW28919">
    <property type="protein sequence ID" value="TKW28919"/>
    <property type="gene ID" value="SEVIR_3G360900v2"/>
</dbReference>
<dbReference type="Proteomes" id="UP000298652">
    <property type="component" value="Chromosome 3"/>
</dbReference>
<feature type="compositionally biased region" description="Polar residues" evidence="1">
    <location>
        <begin position="12"/>
        <end position="25"/>
    </location>
</feature>
<protein>
    <submittedName>
        <fullName evidence="2">Uncharacterized protein</fullName>
    </submittedName>
</protein>
<feature type="region of interest" description="Disordered" evidence="1">
    <location>
        <begin position="74"/>
        <end position="108"/>
    </location>
</feature>
<evidence type="ECO:0000313" key="2">
    <source>
        <dbReference type="EMBL" id="TKW28919.1"/>
    </source>
</evidence>
<feature type="region of interest" description="Disordered" evidence="1">
    <location>
        <begin position="1"/>
        <end position="61"/>
    </location>
</feature>
<proteinExistence type="predicted"/>
<name>A0A4U6VMK9_SETVI</name>
<keyword evidence="3" id="KW-1185">Reference proteome</keyword>
<accession>A0A4U6VMK9</accession>
<reference evidence="2" key="1">
    <citation type="submission" date="2019-03" db="EMBL/GenBank/DDBJ databases">
        <title>WGS assembly of Setaria viridis.</title>
        <authorList>
            <person name="Huang P."/>
            <person name="Jenkins J."/>
            <person name="Grimwood J."/>
            <person name="Barry K."/>
            <person name="Healey A."/>
            <person name="Mamidi S."/>
            <person name="Sreedasyam A."/>
            <person name="Shu S."/>
            <person name="Feldman M."/>
            <person name="Wu J."/>
            <person name="Yu Y."/>
            <person name="Chen C."/>
            <person name="Johnson J."/>
            <person name="Rokhsar D."/>
            <person name="Baxter I."/>
            <person name="Schmutz J."/>
            <person name="Brutnell T."/>
            <person name="Kellogg E."/>
        </authorList>
    </citation>
    <scope>NUCLEOTIDE SEQUENCE [LARGE SCALE GENOMIC DNA]</scope>
</reference>